<feature type="compositionally biased region" description="Low complexity" evidence="2">
    <location>
        <begin position="235"/>
        <end position="244"/>
    </location>
</feature>
<name>A0A1G2QAC4_9BACT</name>
<gene>
    <name evidence="4" type="ORF">A2114_00330</name>
</gene>
<evidence type="ECO:0000256" key="3">
    <source>
        <dbReference type="SAM" id="SignalP"/>
    </source>
</evidence>
<evidence type="ECO:0000256" key="1">
    <source>
        <dbReference type="SAM" id="Coils"/>
    </source>
</evidence>
<feature type="chain" id="PRO_5009584046" description="DUF5667 domain-containing protein" evidence="3">
    <location>
        <begin position="23"/>
        <end position="244"/>
    </location>
</feature>
<feature type="region of interest" description="Disordered" evidence="2">
    <location>
        <begin position="221"/>
        <end position="244"/>
    </location>
</feature>
<feature type="signal peptide" evidence="3">
    <location>
        <begin position="1"/>
        <end position="22"/>
    </location>
</feature>
<keyword evidence="1" id="KW-0175">Coiled coil</keyword>
<evidence type="ECO:0000313" key="5">
    <source>
        <dbReference type="Proteomes" id="UP000176494"/>
    </source>
</evidence>
<organism evidence="4 5">
    <name type="scientific">Candidatus Vogelbacteria bacterium GWA1_51_14</name>
    <dbReference type="NCBI Taxonomy" id="1802435"/>
    <lineage>
        <taxon>Bacteria</taxon>
        <taxon>Candidatus Vogeliibacteriota</taxon>
    </lineage>
</organism>
<proteinExistence type="predicted"/>
<sequence length="244" mass="27542">MKKTLFSLIALTLVATPALALAQVTTTLATSTPGYRFGQPFQDVRREYEERRRELLEQYQEERDEIKDQAQEERQRLNETTRLATTTEAREQVRQERHEQLSVLKQERIKLYARRIVDRLNTALDRSRLFIDRINALLAQWQEQGKETTQVSAILSEAEILIADGQDKIDAIMPAVEDLLTSTTSTSTLAEVRGLTQEAITAIRAAHAKVVEAVRKLKVIGGDNGDNETDDDETATTTATTTNN</sequence>
<dbReference type="EMBL" id="MHTG01000026">
    <property type="protein sequence ID" value="OHA56901.1"/>
    <property type="molecule type" value="Genomic_DNA"/>
</dbReference>
<reference evidence="4 5" key="1">
    <citation type="journal article" date="2016" name="Nat. Commun.">
        <title>Thousands of microbial genomes shed light on interconnected biogeochemical processes in an aquifer system.</title>
        <authorList>
            <person name="Anantharaman K."/>
            <person name="Brown C.T."/>
            <person name="Hug L.A."/>
            <person name="Sharon I."/>
            <person name="Castelle C.J."/>
            <person name="Probst A.J."/>
            <person name="Thomas B.C."/>
            <person name="Singh A."/>
            <person name="Wilkins M.J."/>
            <person name="Karaoz U."/>
            <person name="Brodie E.L."/>
            <person name="Williams K.H."/>
            <person name="Hubbard S.S."/>
            <person name="Banfield J.F."/>
        </authorList>
    </citation>
    <scope>NUCLEOTIDE SEQUENCE [LARGE SCALE GENOMIC DNA]</scope>
</reference>
<evidence type="ECO:0000256" key="2">
    <source>
        <dbReference type="SAM" id="MobiDB-lite"/>
    </source>
</evidence>
<evidence type="ECO:0008006" key="6">
    <source>
        <dbReference type="Google" id="ProtNLM"/>
    </source>
</evidence>
<feature type="compositionally biased region" description="Acidic residues" evidence="2">
    <location>
        <begin position="225"/>
        <end position="234"/>
    </location>
</feature>
<dbReference type="Proteomes" id="UP000176494">
    <property type="component" value="Unassembled WGS sequence"/>
</dbReference>
<feature type="coiled-coil region" evidence="1">
    <location>
        <begin position="45"/>
        <end position="83"/>
    </location>
</feature>
<protein>
    <recommendedName>
        <fullName evidence="6">DUF5667 domain-containing protein</fullName>
    </recommendedName>
</protein>
<dbReference type="STRING" id="1802435.A2114_00330"/>
<evidence type="ECO:0000313" key="4">
    <source>
        <dbReference type="EMBL" id="OHA56901.1"/>
    </source>
</evidence>
<accession>A0A1G2QAC4</accession>
<dbReference type="AlphaFoldDB" id="A0A1G2QAC4"/>
<keyword evidence="3" id="KW-0732">Signal</keyword>
<comment type="caution">
    <text evidence="4">The sequence shown here is derived from an EMBL/GenBank/DDBJ whole genome shotgun (WGS) entry which is preliminary data.</text>
</comment>